<sequence length="445" mass="51087">MSQYQCHLMFRSALNGSNKKIIGRVLLLLVFCWSVQYANAQTRKDLEDKRRKLIEEIDQTNTRLSATRKDKNAALQVFLTLQSQVKKREQLIGTLQQEIEFNESSITRTNEVLIALQDDVQRLKQEYTQTLRMALRQKLNQNYLLFLLSADNLNNAIRRWQYIRQYQRYRKRQARLIVETQSTLRDKTVQMKQRIREKENLLNGVAQQKQTLDVELKDKNQALKTLKADEKVLLKALTDRQKIHNNLNRVIENVIQQEMLAQRKKARSAEVLANANNPSPPLTSNIKPERNTKIATTAPVNSAPSSEDVAATGTFTSRKGRLTWPVEQGRIVQGFGTFQHPKYKDVKVSNSGLDIGTSPSGKVLAVFEGKVVGAQFINGYQYTVIIQHGTYYTVYSNIASVSIKRGDSVSAGQEIGRVGTERPEMHFEVWRDKQKLNPATWLERR</sequence>
<dbReference type="HOGENOM" id="CLU_029425_4_2_10"/>
<evidence type="ECO:0000313" key="4">
    <source>
        <dbReference type="EMBL" id="AEE50874.1"/>
    </source>
</evidence>
<dbReference type="STRING" id="760192.Halhy_3011"/>
<keyword evidence="1" id="KW-0732">Signal</keyword>
<accession>F4L6P3</accession>
<name>F4L6P3_HALH1</name>
<reference key="2">
    <citation type="submission" date="2011-04" db="EMBL/GenBank/DDBJ databases">
        <title>Complete sequence of chromosome of Haliscomenobacter hydrossis DSM 1100.</title>
        <authorList>
            <consortium name="US DOE Joint Genome Institute (JGI-PGF)"/>
            <person name="Lucas S."/>
            <person name="Han J."/>
            <person name="Lapidus A."/>
            <person name="Bruce D."/>
            <person name="Goodwin L."/>
            <person name="Pitluck S."/>
            <person name="Peters L."/>
            <person name="Kyrpides N."/>
            <person name="Mavromatis K."/>
            <person name="Ivanova N."/>
            <person name="Ovchinnikova G."/>
            <person name="Pagani I."/>
            <person name="Daligault H."/>
            <person name="Detter J.C."/>
            <person name="Han C."/>
            <person name="Land M."/>
            <person name="Hauser L."/>
            <person name="Markowitz V."/>
            <person name="Cheng J.-F."/>
            <person name="Hugenholtz P."/>
            <person name="Woyke T."/>
            <person name="Wu D."/>
            <person name="Verbarg S."/>
            <person name="Frueling A."/>
            <person name="Brambilla E."/>
            <person name="Klenk H.-P."/>
            <person name="Eisen J.A."/>
        </authorList>
    </citation>
    <scope>NUCLEOTIDE SEQUENCE</scope>
    <source>
        <strain>DSM 1100</strain>
    </source>
</reference>
<dbReference type="InterPro" id="IPR011055">
    <property type="entry name" value="Dup_hybrid_motif"/>
</dbReference>
<dbReference type="eggNOG" id="COG4942">
    <property type="taxonomic scope" value="Bacteria"/>
</dbReference>
<dbReference type="InterPro" id="IPR016047">
    <property type="entry name" value="M23ase_b-sheet_dom"/>
</dbReference>
<dbReference type="Gene3D" id="2.70.70.10">
    <property type="entry name" value="Glucose Permease (Domain IIA)"/>
    <property type="match status" value="1"/>
</dbReference>
<dbReference type="InterPro" id="IPR050570">
    <property type="entry name" value="Cell_wall_metabolism_enzyme"/>
</dbReference>
<dbReference type="SUPFAM" id="SSF51261">
    <property type="entry name" value="Duplicated hybrid motif"/>
    <property type="match status" value="1"/>
</dbReference>
<dbReference type="Pfam" id="PF01551">
    <property type="entry name" value="Peptidase_M23"/>
    <property type="match status" value="1"/>
</dbReference>
<feature type="coiled-coil region" evidence="2">
    <location>
        <begin position="43"/>
        <end position="70"/>
    </location>
</feature>
<feature type="coiled-coil region" evidence="2">
    <location>
        <begin position="106"/>
        <end position="133"/>
    </location>
</feature>
<evidence type="ECO:0000259" key="3">
    <source>
        <dbReference type="Pfam" id="PF01551"/>
    </source>
</evidence>
<dbReference type="OrthoDB" id="9815884at2"/>
<proteinExistence type="predicted"/>
<dbReference type="Proteomes" id="UP000008461">
    <property type="component" value="Chromosome"/>
</dbReference>
<dbReference type="PANTHER" id="PTHR21666">
    <property type="entry name" value="PEPTIDASE-RELATED"/>
    <property type="match status" value="1"/>
</dbReference>
<dbReference type="RefSeq" id="WP_013765417.1">
    <property type="nucleotide sequence ID" value="NC_015510.1"/>
</dbReference>
<gene>
    <name evidence="4" type="ordered locus">Halhy_3011</name>
</gene>
<evidence type="ECO:0000313" key="5">
    <source>
        <dbReference type="Proteomes" id="UP000008461"/>
    </source>
</evidence>
<dbReference type="AlphaFoldDB" id="F4L6P3"/>
<feature type="domain" description="M23ase beta-sheet core" evidence="3">
    <location>
        <begin position="350"/>
        <end position="438"/>
    </location>
</feature>
<dbReference type="Gene3D" id="6.10.250.3150">
    <property type="match status" value="1"/>
</dbReference>
<reference evidence="4 5" key="1">
    <citation type="journal article" date="2011" name="Stand. Genomic Sci.">
        <title>Complete genome sequence of Haliscomenobacter hydrossis type strain (O).</title>
        <authorList>
            <consortium name="US DOE Joint Genome Institute (JGI-PGF)"/>
            <person name="Daligault H."/>
            <person name="Lapidus A."/>
            <person name="Zeytun A."/>
            <person name="Nolan M."/>
            <person name="Lucas S."/>
            <person name="Del Rio T.G."/>
            <person name="Tice H."/>
            <person name="Cheng J.F."/>
            <person name="Tapia R."/>
            <person name="Han C."/>
            <person name="Goodwin L."/>
            <person name="Pitluck S."/>
            <person name="Liolios K."/>
            <person name="Pagani I."/>
            <person name="Ivanova N."/>
            <person name="Huntemann M."/>
            <person name="Mavromatis K."/>
            <person name="Mikhailova N."/>
            <person name="Pati A."/>
            <person name="Chen A."/>
            <person name="Palaniappan K."/>
            <person name="Land M."/>
            <person name="Hauser L."/>
            <person name="Brambilla E.M."/>
            <person name="Rohde M."/>
            <person name="Verbarg S."/>
            <person name="Goker M."/>
            <person name="Bristow J."/>
            <person name="Eisen J.A."/>
            <person name="Markowitz V."/>
            <person name="Hugenholtz P."/>
            <person name="Kyrpides N.C."/>
            <person name="Klenk H.P."/>
            <person name="Woyke T."/>
        </authorList>
    </citation>
    <scope>NUCLEOTIDE SEQUENCE [LARGE SCALE GENOMIC DNA]</scope>
    <source>
        <strain evidence="5">ATCC 27775 / DSM 1100 / LMG 10767 / O</strain>
    </source>
</reference>
<dbReference type="EMBL" id="CP002691">
    <property type="protein sequence ID" value="AEE50874.1"/>
    <property type="molecule type" value="Genomic_DNA"/>
</dbReference>
<dbReference type="CDD" id="cd12797">
    <property type="entry name" value="M23_peptidase"/>
    <property type="match status" value="1"/>
</dbReference>
<dbReference type="GO" id="GO:0004222">
    <property type="term" value="F:metalloendopeptidase activity"/>
    <property type="evidence" value="ECO:0007669"/>
    <property type="project" value="TreeGrafter"/>
</dbReference>
<evidence type="ECO:0000256" key="1">
    <source>
        <dbReference type="ARBA" id="ARBA00022729"/>
    </source>
</evidence>
<keyword evidence="5" id="KW-1185">Reference proteome</keyword>
<evidence type="ECO:0000256" key="2">
    <source>
        <dbReference type="SAM" id="Coils"/>
    </source>
</evidence>
<keyword evidence="2" id="KW-0175">Coiled coil</keyword>
<dbReference type="KEGG" id="hhy:Halhy_3011"/>
<protein>
    <submittedName>
        <fullName evidence="4">Peptidase M23</fullName>
    </submittedName>
</protein>
<organism evidence="4 5">
    <name type="scientific">Haliscomenobacter hydrossis (strain ATCC 27775 / DSM 1100 / LMG 10767 / O)</name>
    <dbReference type="NCBI Taxonomy" id="760192"/>
    <lineage>
        <taxon>Bacteria</taxon>
        <taxon>Pseudomonadati</taxon>
        <taxon>Bacteroidota</taxon>
        <taxon>Saprospiria</taxon>
        <taxon>Saprospirales</taxon>
        <taxon>Haliscomenobacteraceae</taxon>
        <taxon>Haliscomenobacter</taxon>
    </lineage>
</organism>
<dbReference type="PANTHER" id="PTHR21666:SF289">
    <property type="entry name" value="L-ALA--D-GLU ENDOPEPTIDASE"/>
    <property type="match status" value="1"/>
</dbReference>